<proteinExistence type="predicted"/>
<dbReference type="EMBL" id="LAQJ01000244">
    <property type="protein sequence ID" value="KKO18637.1"/>
    <property type="molecule type" value="Genomic_DNA"/>
</dbReference>
<feature type="non-terminal residue" evidence="1">
    <location>
        <position position="1"/>
    </location>
</feature>
<gene>
    <name evidence="1" type="ORF">BROFUL_02662</name>
</gene>
<evidence type="ECO:0000313" key="1">
    <source>
        <dbReference type="EMBL" id="KKO18637.1"/>
    </source>
</evidence>
<sequence length="47" mass="5743">RWGEMNFVKSTKRYQERQHEKACFSGEMKKYLKKRGEKLQNSRAHLV</sequence>
<dbReference type="Proteomes" id="UP000034954">
    <property type="component" value="Unassembled WGS sequence"/>
</dbReference>
<evidence type="ECO:0000313" key="2">
    <source>
        <dbReference type="Proteomes" id="UP000034954"/>
    </source>
</evidence>
<organism evidence="1 2">
    <name type="scientific">Candidatus Brocadia fulgida</name>
    <dbReference type="NCBI Taxonomy" id="380242"/>
    <lineage>
        <taxon>Bacteria</taxon>
        <taxon>Pseudomonadati</taxon>
        <taxon>Planctomycetota</taxon>
        <taxon>Candidatus Brocadiia</taxon>
        <taxon>Candidatus Brocadiales</taxon>
        <taxon>Candidatus Brocadiaceae</taxon>
        <taxon>Candidatus Brocadia</taxon>
    </lineage>
</organism>
<protein>
    <submittedName>
        <fullName evidence="1">Uncharacterized protein</fullName>
    </submittedName>
</protein>
<keyword evidence="2" id="KW-1185">Reference proteome</keyword>
<accession>A0A0M2US24</accession>
<reference evidence="1 2" key="1">
    <citation type="journal article" date="2013" name="BMC Microbiol.">
        <title>Identification of the type II cytochrome c maturation pathway in anammox bacteria by comparative genomics.</title>
        <authorList>
            <person name="Ferousi C."/>
            <person name="Speth D.R."/>
            <person name="Reimann J."/>
            <person name="Op den Camp H.J."/>
            <person name="Allen J.W."/>
            <person name="Keltjens J.T."/>
            <person name="Jetten M.S."/>
        </authorList>
    </citation>
    <scope>NUCLEOTIDE SEQUENCE [LARGE SCALE GENOMIC DNA]</scope>
    <source>
        <strain evidence="1">RU1</strain>
    </source>
</reference>
<comment type="caution">
    <text evidence="1">The sequence shown here is derived from an EMBL/GenBank/DDBJ whole genome shotgun (WGS) entry which is preliminary data.</text>
</comment>
<dbReference type="AlphaFoldDB" id="A0A0M2US24"/>
<name>A0A0M2US24_9BACT</name>